<dbReference type="eggNOG" id="COG1403">
    <property type="taxonomic scope" value="Bacteria"/>
</dbReference>
<dbReference type="Pfam" id="PF01844">
    <property type="entry name" value="HNH"/>
    <property type="match status" value="1"/>
</dbReference>
<dbReference type="InterPro" id="IPR002711">
    <property type="entry name" value="HNH"/>
</dbReference>
<comment type="caution">
    <text evidence="2">The sequence shown here is derived from an EMBL/GenBank/DDBJ whole genome shotgun (WGS) entry which is preliminary data.</text>
</comment>
<dbReference type="SMART" id="SM00507">
    <property type="entry name" value="HNHc"/>
    <property type="match status" value="1"/>
</dbReference>
<evidence type="ECO:0000313" key="2">
    <source>
        <dbReference type="EMBL" id="ENV18761.1"/>
    </source>
</evidence>
<dbReference type="Gene3D" id="1.10.30.50">
    <property type="match status" value="1"/>
</dbReference>
<feature type="domain" description="HNH nuclease" evidence="1">
    <location>
        <begin position="123"/>
        <end position="179"/>
    </location>
</feature>
<sequence>MTTINNHLKRLTPKQKRLVDQVLANESIADAGLAAGYFDKSNAWRAFHHPWVQEYYKQEAEKLGKKIREQCFVKINTHEYGLLKDHFESDDALREWASVVLMREALKDGLKLSGKLRKTIGQNTRYSVLHNAGFKCQACGAKPNKDNDVELQIDHVVPVILGGGNEVSNLQVLCSACNSSKHKNFAVNHKEELGDFHA</sequence>
<dbReference type="PANTHER" id="PTHR33877">
    <property type="entry name" value="SLL1193 PROTEIN"/>
    <property type="match status" value="1"/>
</dbReference>
<dbReference type="InterPro" id="IPR052892">
    <property type="entry name" value="NA-targeting_endonuclease"/>
</dbReference>
<reference evidence="2 3" key="1">
    <citation type="submission" date="2013-02" db="EMBL/GenBank/DDBJ databases">
        <title>The Genome Sequence of Acinetobacter guillouiae NIPH 991.</title>
        <authorList>
            <consortium name="The Broad Institute Genome Sequencing Platform"/>
            <consortium name="The Broad Institute Genome Sequencing Center for Infectious Disease"/>
            <person name="Cerqueira G."/>
            <person name="Feldgarden M."/>
            <person name="Courvalin P."/>
            <person name="Perichon B."/>
            <person name="Grillot-Courvalin C."/>
            <person name="Clermont D."/>
            <person name="Rocha E."/>
            <person name="Yoon E.-J."/>
            <person name="Nemec A."/>
            <person name="Walker B."/>
            <person name="Young S.K."/>
            <person name="Zeng Q."/>
            <person name="Gargeya S."/>
            <person name="Fitzgerald M."/>
            <person name="Haas B."/>
            <person name="Abouelleil A."/>
            <person name="Alvarado L."/>
            <person name="Arachchi H.M."/>
            <person name="Berlin A.M."/>
            <person name="Chapman S.B."/>
            <person name="Dewar J."/>
            <person name="Goldberg J."/>
            <person name="Griggs A."/>
            <person name="Gujja S."/>
            <person name="Hansen M."/>
            <person name="Howarth C."/>
            <person name="Imamovic A."/>
            <person name="Larimer J."/>
            <person name="McCowan C."/>
            <person name="Murphy C."/>
            <person name="Neiman D."/>
            <person name="Pearson M."/>
            <person name="Priest M."/>
            <person name="Roberts A."/>
            <person name="Saif S."/>
            <person name="Shea T."/>
            <person name="Sisk P."/>
            <person name="Sykes S."/>
            <person name="Wortman J."/>
            <person name="Nusbaum C."/>
            <person name="Birren B."/>
        </authorList>
    </citation>
    <scope>NUCLEOTIDE SEQUENCE [LARGE SCALE GENOMIC DNA]</scope>
    <source>
        <strain evidence="2 3">NIPH 991</strain>
    </source>
</reference>
<dbReference type="RefSeq" id="WP_004817478.1">
    <property type="nucleotide sequence ID" value="NZ_KB849455.1"/>
</dbReference>
<dbReference type="PANTHER" id="PTHR33877:SF2">
    <property type="entry name" value="OS07G0170200 PROTEIN"/>
    <property type="match status" value="1"/>
</dbReference>
<proteinExistence type="predicted"/>
<keyword evidence="3" id="KW-1185">Reference proteome</keyword>
<protein>
    <recommendedName>
        <fullName evidence="1">HNH nuclease domain-containing protein</fullName>
    </recommendedName>
</protein>
<dbReference type="Proteomes" id="UP000013148">
    <property type="component" value="Unassembled WGS sequence"/>
</dbReference>
<gene>
    <name evidence="2" type="ORF">F964_00561</name>
</gene>
<evidence type="ECO:0000259" key="1">
    <source>
        <dbReference type="SMART" id="SM00507"/>
    </source>
</evidence>
<dbReference type="InterPro" id="IPR003615">
    <property type="entry name" value="HNH_nuc"/>
</dbReference>
<evidence type="ECO:0000313" key="3">
    <source>
        <dbReference type="Proteomes" id="UP000013148"/>
    </source>
</evidence>
<organism evidence="2 3">
    <name type="scientific">Acinetobacter guillouiae NIPH 991</name>
    <dbReference type="NCBI Taxonomy" id="1217656"/>
    <lineage>
        <taxon>Bacteria</taxon>
        <taxon>Pseudomonadati</taxon>
        <taxon>Pseudomonadota</taxon>
        <taxon>Gammaproteobacteria</taxon>
        <taxon>Moraxellales</taxon>
        <taxon>Moraxellaceae</taxon>
        <taxon>Acinetobacter</taxon>
    </lineage>
</organism>
<dbReference type="HOGENOM" id="CLU_1375622_0_0_6"/>
<dbReference type="EMBL" id="APPJ01000004">
    <property type="protein sequence ID" value="ENV18761.1"/>
    <property type="molecule type" value="Genomic_DNA"/>
</dbReference>
<accession>N8X3C7</accession>
<dbReference type="PATRIC" id="fig|1217656.3.peg.545"/>
<dbReference type="CDD" id="cd00085">
    <property type="entry name" value="HNHc"/>
    <property type="match status" value="1"/>
</dbReference>
<name>N8X3C7_ACIGI</name>
<dbReference type="AlphaFoldDB" id="N8X3C7"/>